<dbReference type="EMBL" id="JAEEGA010000013">
    <property type="protein sequence ID" value="MBP1043016.1"/>
    <property type="molecule type" value="Genomic_DNA"/>
</dbReference>
<dbReference type="PROSITE" id="PS51118">
    <property type="entry name" value="HTH_HXLR"/>
    <property type="match status" value="1"/>
</dbReference>
<comment type="caution">
    <text evidence="5">The sequence shown here is derived from an EMBL/GenBank/DDBJ whole genome shotgun (WGS) entry which is preliminary data.</text>
</comment>
<dbReference type="PANTHER" id="PTHR33204">
    <property type="entry name" value="TRANSCRIPTIONAL REGULATOR, MARR FAMILY"/>
    <property type="match status" value="1"/>
</dbReference>
<dbReference type="SUPFAM" id="SSF46785">
    <property type="entry name" value="Winged helix' DNA-binding domain"/>
    <property type="match status" value="1"/>
</dbReference>
<evidence type="ECO:0000259" key="4">
    <source>
        <dbReference type="PROSITE" id="PS51118"/>
    </source>
</evidence>
<dbReference type="Gene3D" id="1.10.10.10">
    <property type="entry name" value="Winged helix-like DNA-binding domain superfamily/Winged helix DNA-binding domain"/>
    <property type="match status" value="1"/>
</dbReference>
<dbReference type="Proteomes" id="UP000674938">
    <property type="component" value="Unassembled WGS sequence"/>
</dbReference>
<name>A0A940SX92_9ENTE</name>
<evidence type="ECO:0000256" key="2">
    <source>
        <dbReference type="ARBA" id="ARBA00023125"/>
    </source>
</evidence>
<evidence type="ECO:0000313" key="6">
    <source>
        <dbReference type="Proteomes" id="UP000674938"/>
    </source>
</evidence>
<dbReference type="RefSeq" id="WP_209530828.1">
    <property type="nucleotide sequence ID" value="NZ_JAEEGA010000013.1"/>
</dbReference>
<dbReference type="InterPro" id="IPR002577">
    <property type="entry name" value="HTH_HxlR"/>
</dbReference>
<dbReference type="AlphaFoldDB" id="A0A940SX92"/>
<accession>A0A940SX92</accession>
<dbReference type="InterPro" id="IPR036388">
    <property type="entry name" value="WH-like_DNA-bd_sf"/>
</dbReference>
<sequence length="112" mass="12980">MYLNEFDATMQLIQGKWKIYLLYEIADNQIARFNQLSRSLPAISNKILTNQLRELEQDGLIQRKVFPEVPPRVEYQLTTKGHSIIPVLDIICQWGLAHVPAEELKEVLCDDV</sequence>
<dbReference type="PANTHER" id="PTHR33204:SF29">
    <property type="entry name" value="TRANSCRIPTIONAL REGULATOR"/>
    <property type="match status" value="1"/>
</dbReference>
<evidence type="ECO:0000256" key="3">
    <source>
        <dbReference type="ARBA" id="ARBA00023163"/>
    </source>
</evidence>
<keyword evidence="1" id="KW-0805">Transcription regulation</keyword>
<keyword evidence="3" id="KW-0804">Transcription</keyword>
<dbReference type="InterPro" id="IPR036390">
    <property type="entry name" value="WH_DNA-bd_sf"/>
</dbReference>
<organism evidence="5 6">
    <name type="scientific">Vagococcus allomyrinae</name>
    <dbReference type="NCBI Taxonomy" id="2794353"/>
    <lineage>
        <taxon>Bacteria</taxon>
        <taxon>Bacillati</taxon>
        <taxon>Bacillota</taxon>
        <taxon>Bacilli</taxon>
        <taxon>Lactobacillales</taxon>
        <taxon>Enterococcaceae</taxon>
        <taxon>Vagococcus</taxon>
    </lineage>
</organism>
<feature type="domain" description="HTH hxlR-type" evidence="4">
    <location>
        <begin position="4"/>
        <end position="103"/>
    </location>
</feature>
<dbReference type="GO" id="GO:0003677">
    <property type="term" value="F:DNA binding"/>
    <property type="evidence" value="ECO:0007669"/>
    <property type="project" value="UniProtKB-KW"/>
</dbReference>
<protein>
    <submittedName>
        <fullName evidence="5">Helix-turn-helix transcriptional regulator</fullName>
    </submittedName>
</protein>
<reference evidence="5" key="1">
    <citation type="submission" date="2020-12" db="EMBL/GenBank/DDBJ databases">
        <title>Vagococcus allomyrinae sp. nov. and Enterococcus lavae sp. nov., isolated from the larvae of Allomyrina dichotoma.</title>
        <authorList>
            <person name="Lee S.D."/>
        </authorList>
    </citation>
    <scope>NUCLEOTIDE SEQUENCE</scope>
    <source>
        <strain evidence="5">BWB3-3</strain>
    </source>
</reference>
<dbReference type="Pfam" id="PF01638">
    <property type="entry name" value="HxlR"/>
    <property type="match status" value="1"/>
</dbReference>
<proteinExistence type="predicted"/>
<gene>
    <name evidence="5" type="ORF">I6N95_18535</name>
</gene>
<evidence type="ECO:0000256" key="1">
    <source>
        <dbReference type="ARBA" id="ARBA00023015"/>
    </source>
</evidence>
<keyword evidence="6" id="KW-1185">Reference proteome</keyword>
<evidence type="ECO:0000313" key="5">
    <source>
        <dbReference type="EMBL" id="MBP1043016.1"/>
    </source>
</evidence>
<keyword evidence="2" id="KW-0238">DNA-binding</keyword>